<evidence type="ECO:0000313" key="1">
    <source>
        <dbReference type="EMBL" id="ABI69234.1"/>
    </source>
</evidence>
<accession>Q0AVM0</accession>
<organism evidence="1 2">
    <name type="scientific">Syntrophomonas wolfei subsp. wolfei (strain DSM 2245B / Goettingen)</name>
    <dbReference type="NCBI Taxonomy" id="335541"/>
    <lineage>
        <taxon>Bacteria</taxon>
        <taxon>Bacillati</taxon>
        <taxon>Bacillota</taxon>
        <taxon>Clostridia</taxon>
        <taxon>Eubacteriales</taxon>
        <taxon>Syntrophomonadaceae</taxon>
        <taxon>Syntrophomonas</taxon>
    </lineage>
</organism>
<dbReference type="HOGENOM" id="CLU_2482226_0_0_9"/>
<evidence type="ECO:0000313" key="2">
    <source>
        <dbReference type="Proteomes" id="UP000001968"/>
    </source>
</evidence>
<sequence length="87" mass="10197">MDKPIFFGNFIFCSLQQTPLLGNDCQACEYIRSMENEYFCVYEAEEENYPEDCYPVRTVIEVLLDMLVAGQNDLRLDELESLLLKKK</sequence>
<dbReference type="Proteomes" id="UP000001968">
    <property type="component" value="Chromosome"/>
</dbReference>
<proteinExistence type="predicted"/>
<dbReference type="AlphaFoldDB" id="Q0AVM0"/>
<protein>
    <submittedName>
        <fullName evidence="1">Uncharacterized protein</fullName>
    </submittedName>
</protein>
<dbReference type="EMBL" id="CP000448">
    <property type="protein sequence ID" value="ABI69234.1"/>
    <property type="molecule type" value="Genomic_DNA"/>
</dbReference>
<keyword evidence="2" id="KW-1185">Reference proteome</keyword>
<dbReference type="RefSeq" id="WP_011641327.1">
    <property type="nucleotide sequence ID" value="NC_008346.1"/>
</dbReference>
<dbReference type="KEGG" id="swo:Swol_1937"/>
<dbReference type="OrthoDB" id="9855272at2"/>
<name>Q0AVM0_SYNWW</name>
<gene>
    <name evidence="1" type="ordered locus">Swol_1937</name>
</gene>
<reference evidence="2" key="1">
    <citation type="journal article" date="2010" name="Environ. Microbiol.">
        <title>The genome of Syntrophomonas wolfei: new insights into syntrophic metabolism and biohydrogen production.</title>
        <authorList>
            <person name="Sieber J.R."/>
            <person name="Sims D.R."/>
            <person name="Han C."/>
            <person name="Kim E."/>
            <person name="Lykidis A."/>
            <person name="Lapidus A.L."/>
            <person name="McDonnald E."/>
            <person name="Rohlin L."/>
            <person name="Culley D.E."/>
            <person name="Gunsalus R."/>
            <person name="McInerney M.J."/>
        </authorList>
    </citation>
    <scope>NUCLEOTIDE SEQUENCE [LARGE SCALE GENOMIC DNA]</scope>
    <source>
        <strain evidence="2">DSM 2245B / Goettingen</strain>
    </source>
</reference>